<evidence type="ECO:0000256" key="9">
    <source>
        <dbReference type="ARBA" id="ARBA00023239"/>
    </source>
</evidence>
<keyword evidence="5 12" id="KW-0963">Cytoplasm</keyword>
<keyword evidence="9 12" id="KW-0456">Lyase</keyword>
<comment type="catalytic activity">
    <reaction evidence="11 12">
        <text>L-aspartate 4-semialdehyde + pyruvate = (2S,4S)-4-hydroxy-2,3,4,5-tetrahydrodipicolinate + H2O + H(+)</text>
        <dbReference type="Rhea" id="RHEA:34171"/>
        <dbReference type="ChEBI" id="CHEBI:15361"/>
        <dbReference type="ChEBI" id="CHEBI:15377"/>
        <dbReference type="ChEBI" id="CHEBI:15378"/>
        <dbReference type="ChEBI" id="CHEBI:67139"/>
        <dbReference type="ChEBI" id="CHEBI:537519"/>
        <dbReference type="EC" id="4.3.3.7"/>
    </reaction>
</comment>
<dbReference type="SMART" id="SM01130">
    <property type="entry name" value="DHDPS"/>
    <property type="match status" value="1"/>
</dbReference>
<dbReference type="CDD" id="cd00950">
    <property type="entry name" value="DHDPS"/>
    <property type="match status" value="1"/>
</dbReference>
<dbReference type="InterPro" id="IPR013785">
    <property type="entry name" value="Aldolase_TIM"/>
</dbReference>
<keyword evidence="6 12" id="KW-0028">Amino-acid biosynthesis</keyword>
<dbReference type="InterPro" id="IPR005263">
    <property type="entry name" value="DapA"/>
</dbReference>
<sequence length="288" mass="30293">MFSGSIVALVTPLNNGAVDEKALAELVEFHIANGTSAVVPCGTTGESATMDHKEHIRCIQVVLEAAAGRIQVIAGTGSNSTREAVYLTGEAGRLGADAALLVSPYYNKPTQEGLYQHYRTVAESSKIPIILYNVPSRTGSNIEPETVARLSEVPKVAAIKEASGSLDQASKIASLCGITILSGDDSLPLPLMSVGAKGVISVAANVVPDRVAALTGTWLAGDAEGARKIHYELFPLFKVLFIETNPIPVKAAVAALGKVREEYRLPLCPMAESNKAKLLTVMRGMGLI</sequence>
<evidence type="ECO:0000256" key="7">
    <source>
        <dbReference type="ARBA" id="ARBA00022915"/>
    </source>
</evidence>
<feature type="site" description="L-lysine inhibitor binding" evidence="16">
    <location>
        <position position="83"/>
    </location>
</feature>
<comment type="caution">
    <text evidence="17">The sequence shown here is derived from an EMBL/GenBank/DDBJ whole genome shotgun (WGS) entry which is preliminary data.</text>
</comment>
<dbReference type="Proteomes" id="UP000179129">
    <property type="component" value="Unassembled WGS sequence"/>
</dbReference>
<feature type="site" description="L-lysine inhibitor binding" evidence="16">
    <location>
        <position position="79"/>
    </location>
</feature>
<evidence type="ECO:0000313" key="17">
    <source>
        <dbReference type="EMBL" id="OGG06361.1"/>
    </source>
</evidence>
<evidence type="ECO:0000256" key="3">
    <source>
        <dbReference type="ARBA" id="ARBA00007592"/>
    </source>
</evidence>
<feature type="binding site" evidence="12 15">
    <location>
        <position position="200"/>
    </location>
    <ligand>
        <name>pyruvate</name>
        <dbReference type="ChEBI" id="CHEBI:15361"/>
    </ligand>
</feature>
<evidence type="ECO:0000256" key="6">
    <source>
        <dbReference type="ARBA" id="ARBA00022605"/>
    </source>
</evidence>
<evidence type="ECO:0000256" key="12">
    <source>
        <dbReference type="HAMAP-Rule" id="MF_00418"/>
    </source>
</evidence>
<dbReference type="PANTHER" id="PTHR12128:SF66">
    <property type="entry name" value="4-HYDROXY-2-OXOGLUTARATE ALDOLASE, MITOCHONDRIAL"/>
    <property type="match status" value="1"/>
</dbReference>
<evidence type="ECO:0000256" key="11">
    <source>
        <dbReference type="ARBA" id="ARBA00047836"/>
    </source>
</evidence>
<dbReference type="STRING" id="1817867.A3F83_13535"/>
<feature type="site" description="L-lysine inhibitor binding; via carbonyl oxygen" evidence="16">
    <location>
        <position position="48"/>
    </location>
</feature>
<dbReference type="Pfam" id="PF00701">
    <property type="entry name" value="DHDPS"/>
    <property type="match status" value="1"/>
</dbReference>
<dbReference type="GO" id="GO:0008840">
    <property type="term" value="F:4-hydroxy-tetrahydrodipicolinate synthase activity"/>
    <property type="evidence" value="ECO:0007669"/>
    <property type="project" value="UniProtKB-UniRule"/>
</dbReference>
<reference evidence="17 18" key="1">
    <citation type="journal article" date="2016" name="Nat. Commun.">
        <title>Thousands of microbial genomes shed light on interconnected biogeochemical processes in an aquifer system.</title>
        <authorList>
            <person name="Anantharaman K."/>
            <person name="Brown C.T."/>
            <person name="Hug L.A."/>
            <person name="Sharon I."/>
            <person name="Castelle C.J."/>
            <person name="Probst A.J."/>
            <person name="Thomas B.C."/>
            <person name="Singh A."/>
            <person name="Wilkins M.J."/>
            <person name="Karaoz U."/>
            <person name="Brodie E.L."/>
            <person name="Williams K.H."/>
            <person name="Hubbard S.S."/>
            <person name="Banfield J.F."/>
        </authorList>
    </citation>
    <scope>NUCLEOTIDE SEQUENCE [LARGE SCALE GENOMIC DNA]</scope>
</reference>
<dbReference type="PROSITE" id="PS00665">
    <property type="entry name" value="DHDPS_1"/>
    <property type="match status" value="1"/>
</dbReference>
<organism evidence="17 18">
    <name type="scientific">Candidatus Glassbacteria bacterium RIFCSPLOWO2_12_FULL_58_11</name>
    <dbReference type="NCBI Taxonomy" id="1817867"/>
    <lineage>
        <taxon>Bacteria</taxon>
        <taxon>Candidatus Glassiibacteriota</taxon>
    </lineage>
</organism>
<dbReference type="InterPro" id="IPR002220">
    <property type="entry name" value="DapA-like"/>
</dbReference>
<keyword evidence="8 12" id="KW-0457">Lysine biosynthesis</keyword>
<keyword evidence="10 12" id="KW-0704">Schiff base</keyword>
<dbReference type="InterPro" id="IPR020625">
    <property type="entry name" value="Schiff_base-form_aldolases_AS"/>
</dbReference>
<protein>
    <recommendedName>
        <fullName evidence="4 12">4-hydroxy-tetrahydrodipicolinate synthase</fullName>
        <shortName evidence="12">HTPA synthase</shortName>
        <ecNumber evidence="4 12">4.3.3.7</ecNumber>
    </recommendedName>
</protein>
<evidence type="ECO:0000256" key="8">
    <source>
        <dbReference type="ARBA" id="ARBA00023154"/>
    </source>
</evidence>
<dbReference type="UniPathway" id="UPA00034">
    <property type="reaction ID" value="UER00017"/>
</dbReference>
<dbReference type="SUPFAM" id="SSF51569">
    <property type="entry name" value="Aldolase"/>
    <property type="match status" value="1"/>
</dbReference>
<feature type="binding site" evidence="12 15">
    <location>
        <position position="44"/>
    </location>
    <ligand>
        <name>pyruvate</name>
        <dbReference type="ChEBI" id="CHEBI:15361"/>
    </ligand>
</feature>
<dbReference type="GO" id="GO:0009089">
    <property type="term" value="P:lysine biosynthetic process via diaminopimelate"/>
    <property type="evidence" value="ECO:0007669"/>
    <property type="project" value="UniProtKB-UniRule"/>
</dbReference>
<dbReference type="PANTHER" id="PTHR12128">
    <property type="entry name" value="DIHYDRODIPICOLINATE SYNTHASE"/>
    <property type="match status" value="1"/>
</dbReference>
<evidence type="ECO:0000256" key="16">
    <source>
        <dbReference type="PIRSR" id="PIRSR001365-3"/>
    </source>
</evidence>
<dbReference type="AlphaFoldDB" id="A0A1F5Z1Q5"/>
<feature type="site" description="Part of a proton relay during catalysis" evidence="12 16">
    <location>
        <position position="43"/>
    </location>
</feature>
<dbReference type="InterPro" id="IPR020624">
    <property type="entry name" value="Schiff_base-form_aldolases_CS"/>
</dbReference>
<name>A0A1F5Z1Q5_9BACT</name>
<comment type="pathway">
    <text evidence="2 12">Amino-acid biosynthesis; L-lysine biosynthesis via DAP pathway; (S)-tetrahydrodipicolinate from L-aspartate: step 3/4.</text>
</comment>
<dbReference type="PRINTS" id="PR00146">
    <property type="entry name" value="DHPICSNTHASE"/>
</dbReference>
<feature type="site" description="L-lysine inhibitor binding" evidence="16">
    <location>
        <position position="105"/>
    </location>
</feature>
<evidence type="ECO:0000256" key="10">
    <source>
        <dbReference type="ARBA" id="ARBA00023270"/>
    </source>
</evidence>
<evidence type="ECO:0000256" key="13">
    <source>
        <dbReference type="PIRNR" id="PIRNR001365"/>
    </source>
</evidence>
<evidence type="ECO:0000256" key="1">
    <source>
        <dbReference type="ARBA" id="ARBA00003294"/>
    </source>
</evidence>
<dbReference type="NCBIfam" id="TIGR00674">
    <property type="entry name" value="dapA"/>
    <property type="match status" value="1"/>
</dbReference>
<dbReference type="EMBL" id="MFIX01000028">
    <property type="protein sequence ID" value="OGG06361.1"/>
    <property type="molecule type" value="Genomic_DNA"/>
</dbReference>
<feature type="site" description="L-lysine inhibitor binding" evidence="16">
    <location>
        <position position="106"/>
    </location>
</feature>
<comment type="similarity">
    <text evidence="3 12 13">Belongs to the DapA family.</text>
</comment>
<keyword evidence="7 12" id="KW-0220">Diaminopimelate biosynthesis</keyword>
<dbReference type="GO" id="GO:0005829">
    <property type="term" value="C:cytosol"/>
    <property type="evidence" value="ECO:0007669"/>
    <property type="project" value="TreeGrafter"/>
</dbReference>
<dbReference type="EC" id="4.3.3.7" evidence="4 12"/>
<evidence type="ECO:0000256" key="5">
    <source>
        <dbReference type="ARBA" id="ARBA00022490"/>
    </source>
</evidence>
<proteinExistence type="inferred from homology"/>
<feature type="site" description="Part of a proton relay during catalysis" evidence="12">
    <location>
        <position position="106"/>
    </location>
</feature>
<dbReference type="PROSITE" id="PS00666">
    <property type="entry name" value="DHDPS_2"/>
    <property type="match status" value="1"/>
</dbReference>
<dbReference type="HAMAP" id="MF_00418">
    <property type="entry name" value="DapA"/>
    <property type="match status" value="1"/>
</dbReference>
<evidence type="ECO:0000256" key="15">
    <source>
        <dbReference type="PIRSR" id="PIRSR001365-2"/>
    </source>
</evidence>
<accession>A0A1F5Z1Q5</accession>
<comment type="subunit">
    <text evidence="12">Homotetramer; dimer of dimers.</text>
</comment>
<evidence type="ECO:0000256" key="2">
    <source>
        <dbReference type="ARBA" id="ARBA00005120"/>
    </source>
</evidence>
<comment type="function">
    <text evidence="1 12">Catalyzes the condensation of (S)-aspartate-beta-semialdehyde [(S)-ASA] and pyruvate to 4-hydroxy-tetrahydrodipicolinate (HTPA).</text>
</comment>
<comment type="subcellular location">
    <subcellularLocation>
        <location evidence="12">Cytoplasm</location>
    </subcellularLocation>
</comment>
<evidence type="ECO:0000256" key="4">
    <source>
        <dbReference type="ARBA" id="ARBA00012086"/>
    </source>
</evidence>
<comment type="caution">
    <text evidence="12">Was originally thought to be a dihydrodipicolinate synthase (DHDPS), catalyzing the condensation of (S)-aspartate-beta-semialdehyde [(S)-ASA] and pyruvate to dihydrodipicolinate (DHDP). However, it was shown in E.coli that the product of the enzymatic reaction is not dihydrodipicolinate but in fact (4S)-4-hydroxy-2,3,4,5-tetrahydro-(2S)-dipicolinic acid (HTPA), and that the consecutive dehydration reaction leading to DHDP is not spontaneous but catalyzed by DapB.</text>
</comment>
<dbReference type="PIRSF" id="PIRSF001365">
    <property type="entry name" value="DHDPS"/>
    <property type="match status" value="1"/>
</dbReference>
<feature type="active site" description="Proton donor/acceptor" evidence="12 14">
    <location>
        <position position="132"/>
    </location>
</feature>
<evidence type="ECO:0000256" key="14">
    <source>
        <dbReference type="PIRSR" id="PIRSR001365-1"/>
    </source>
</evidence>
<dbReference type="Gene3D" id="3.20.20.70">
    <property type="entry name" value="Aldolase class I"/>
    <property type="match status" value="1"/>
</dbReference>
<gene>
    <name evidence="12" type="primary">dapA</name>
    <name evidence="17" type="ORF">A3F83_13535</name>
</gene>
<dbReference type="GO" id="GO:0019877">
    <property type="term" value="P:diaminopimelate biosynthetic process"/>
    <property type="evidence" value="ECO:0007669"/>
    <property type="project" value="UniProtKB-UniRule"/>
</dbReference>
<evidence type="ECO:0000313" key="18">
    <source>
        <dbReference type="Proteomes" id="UP000179129"/>
    </source>
</evidence>
<feature type="active site" description="Schiff-base intermediate with substrate" evidence="12 14">
    <location>
        <position position="160"/>
    </location>
</feature>